<feature type="region of interest" description="Disordered" evidence="1">
    <location>
        <begin position="1"/>
        <end position="21"/>
    </location>
</feature>
<accession>A0A9W9CRK6</accession>
<dbReference type="Gene3D" id="1.25.40.10">
    <property type="entry name" value="Tetratricopeptide repeat domain"/>
    <property type="match status" value="1"/>
</dbReference>
<comment type="caution">
    <text evidence="2">The sequence shown here is derived from an EMBL/GenBank/DDBJ whole genome shotgun (WGS) entry which is preliminary data.</text>
</comment>
<dbReference type="Pfam" id="PF13374">
    <property type="entry name" value="TPR_10"/>
    <property type="match status" value="1"/>
</dbReference>
<sequence>MGQHPPRHKDEKTKEGAESPSTAWWARIVSSWYTQASDKSRSEGVEVGRGEMWQAKSELAAVLSQQKHAVKADEAVTLARQVLSERESMLGPMHQETLESAWLLGSVLEKKGGKEKDASSLYERAYKGAREVLGDGHPDTKDYLGDVERLKKGGEVVSASTSHVQALQDLLY</sequence>
<evidence type="ECO:0000313" key="2">
    <source>
        <dbReference type="EMBL" id="KAJ4376493.1"/>
    </source>
</evidence>
<dbReference type="Proteomes" id="UP001140560">
    <property type="component" value="Unassembled WGS sequence"/>
</dbReference>
<evidence type="ECO:0000313" key="3">
    <source>
        <dbReference type="Proteomes" id="UP001140560"/>
    </source>
</evidence>
<keyword evidence="3" id="KW-1185">Reference proteome</keyword>
<evidence type="ECO:0000256" key="1">
    <source>
        <dbReference type="SAM" id="MobiDB-lite"/>
    </source>
</evidence>
<reference evidence="2" key="1">
    <citation type="submission" date="2022-10" db="EMBL/GenBank/DDBJ databases">
        <title>Tapping the CABI collections for fungal endophytes: first genome assemblies for Collariella, Neodidymelliopsis, Ascochyta clinopodiicola, Didymella pomorum, Didymosphaeria variabile, Neocosmospora piperis and Neocucurbitaria cava.</title>
        <authorList>
            <person name="Hill R."/>
        </authorList>
    </citation>
    <scope>NUCLEOTIDE SEQUENCE</scope>
    <source>
        <strain evidence="2">IMI 356814</strain>
    </source>
</reference>
<name>A0A9W9CRK6_9PLEO</name>
<dbReference type="EMBL" id="JAPEUY010000002">
    <property type="protein sequence ID" value="KAJ4376493.1"/>
    <property type="molecule type" value="Genomic_DNA"/>
</dbReference>
<dbReference type="AlphaFoldDB" id="A0A9W9CRK6"/>
<proteinExistence type="predicted"/>
<gene>
    <name evidence="2" type="ORF">N0V83_001777</name>
</gene>
<feature type="compositionally biased region" description="Basic and acidic residues" evidence="1">
    <location>
        <begin position="8"/>
        <end position="17"/>
    </location>
</feature>
<dbReference type="InterPro" id="IPR011990">
    <property type="entry name" value="TPR-like_helical_dom_sf"/>
</dbReference>
<dbReference type="OrthoDB" id="3694819at2759"/>
<protein>
    <submittedName>
        <fullName evidence="2">Uncharacterized protein</fullName>
    </submittedName>
</protein>
<organism evidence="2 3">
    <name type="scientific">Neocucurbitaria cava</name>
    <dbReference type="NCBI Taxonomy" id="798079"/>
    <lineage>
        <taxon>Eukaryota</taxon>
        <taxon>Fungi</taxon>
        <taxon>Dikarya</taxon>
        <taxon>Ascomycota</taxon>
        <taxon>Pezizomycotina</taxon>
        <taxon>Dothideomycetes</taxon>
        <taxon>Pleosporomycetidae</taxon>
        <taxon>Pleosporales</taxon>
        <taxon>Pleosporineae</taxon>
        <taxon>Cucurbitariaceae</taxon>
        <taxon>Neocucurbitaria</taxon>
    </lineage>
</organism>